<evidence type="ECO:0000256" key="1">
    <source>
        <dbReference type="ARBA" id="ARBA00006157"/>
    </source>
</evidence>
<name>A0A756L8L7_SALER</name>
<evidence type="ECO:0000313" key="6">
    <source>
        <dbReference type="EMBL" id="HAG0016085.1"/>
    </source>
</evidence>
<dbReference type="EMBL" id="DAAWYJ010000014">
    <property type="protein sequence ID" value="HAG0016085.1"/>
    <property type="molecule type" value="Genomic_DNA"/>
</dbReference>
<feature type="domain" description="Ner winged helix-turn-helix DNA-binding" evidence="5">
    <location>
        <begin position="5"/>
        <end position="67"/>
    </location>
</feature>
<accession>A0A756L8L7</accession>
<dbReference type="SUPFAM" id="SSF47413">
    <property type="entry name" value="lambda repressor-like DNA-binding domains"/>
    <property type="match status" value="1"/>
</dbReference>
<dbReference type="Gene3D" id="1.10.260.40">
    <property type="entry name" value="lambda repressor-like DNA-binding domains"/>
    <property type="match status" value="1"/>
</dbReference>
<dbReference type="InterPro" id="IPR038722">
    <property type="entry name" value="Ner_HTH_dom"/>
</dbReference>
<keyword evidence="4" id="KW-0804">Transcription</keyword>
<keyword evidence="3" id="KW-0238">DNA-binding</keyword>
<proteinExistence type="inferred from homology"/>
<sequence length="69" mass="7841">MKKSDWHPADIKAALEKEGTDLSKLSIEHNLSARTLGNALRYKYPKAQRIIAEAIGVKPEDIWPSRYGY</sequence>
<evidence type="ECO:0000256" key="3">
    <source>
        <dbReference type="ARBA" id="ARBA00023125"/>
    </source>
</evidence>
<evidence type="ECO:0000256" key="2">
    <source>
        <dbReference type="ARBA" id="ARBA00023015"/>
    </source>
</evidence>
<evidence type="ECO:0000256" key="4">
    <source>
        <dbReference type="ARBA" id="ARBA00023163"/>
    </source>
</evidence>
<evidence type="ECO:0000259" key="5">
    <source>
        <dbReference type="Pfam" id="PF13693"/>
    </source>
</evidence>
<reference evidence="6" key="1">
    <citation type="journal article" date="2018" name="Genome Biol.">
        <title>SKESA: strategic k-mer extension for scrupulous assemblies.</title>
        <authorList>
            <person name="Souvorov A."/>
            <person name="Agarwala R."/>
            <person name="Lipman D.J."/>
        </authorList>
    </citation>
    <scope>NUCLEOTIDE SEQUENCE</scope>
    <source>
        <strain evidence="6">MA.CK_00/00002125</strain>
    </source>
</reference>
<keyword evidence="2" id="KW-0805">Transcription regulation</keyword>
<gene>
    <name evidence="6" type="ORF">G8O67_003403</name>
</gene>
<protein>
    <submittedName>
        <fullName evidence="6">Transcriptional regulator</fullName>
    </submittedName>
</protein>
<dbReference type="GO" id="GO:0003677">
    <property type="term" value="F:DNA binding"/>
    <property type="evidence" value="ECO:0007669"/>
    <property type="project" value="UniProtKB-KW"/>
</dbReference>
<dbReference type="AlphaFoldDB" id="A0A756L8L7"/>
<comment type="similarity">
    <text evidence="1">Belongs to the ner transcriptional regulatory family.</text>
</comment>
<reference evidence="6" key="2">
    <citation type="submission" date="2020-02" db="EMBL/GenBank/DDBJ databases">
        <authorList>
            <consortium name="NCBI Pathogen Detection Project"/>
        </authorList>
    </citation>
    <scope>NUCLEOTIDE SEQUENCE</scope>
    <source>
        <strain evidence="6">MA.CK_00/00002125</strain>
    </source>
</reference>
<dbReference type="InterPro" id="IPR010982">
    <property type="entry name" value="Lambda_DNA-bd_dom_sf"/>
</dbReference>
<comment type="caution">
    <text evidence="6">The sequence shown here is derived from an EMBL/GenBank/DDBJ whole genome shotgun (WGS) entry which is preliminary data.</text>
</comment>
<dbReference type="Pfam" id="PF13693">
    <property type="entry name" value="HTH_35"/>
    <property type="match status" value="1"/>
</dbReference>
<organism evidence="6">
    <name type="scientific">Salmonella enterica</name>
    <name type="common">Salmonella choleraesuis</name>
    <dbReference type="NCBI Taxonomy" id="28901"/>
    <lineage>
        <taxon>Bacteria</taxon>
        <taxon>Pseudomonadati</taxon>
        <taxon>Pseudomonadota</taxon>
        <taxon>Gammaproteobacteria</taxon>
        <taxon>Enterobacterales</taxon>
        <taxon>Enterobacteriaceae</taxon>
        <taxon>Salmonella</taxon>
    </lineage>
</organism>